<dbReference type="Pfam" id="PF13855">
    <property type="entry name" value="LRR_8"/>
    <property type="match status" value="2"/>
</dbReference>
<keyword evidence="1" id="KW-0433">Leucine-rich repeat</keyword>
<dbReference type="InterPro" id="IPR001611">
    <property type="entry name" value="Leu-rich_rpt"/>
</dbReference>
<dbReference type="Gene3D" id="3.80.10.10">
    <property type="entry name" value="Ribonuclease Inhibitor"/>
    <property type="match status" value="6"/>
</dbReference>
<evidence type="ECO:0000256" key="3">
    <source>
        <dbReference type="SAM" id="MobiDB-lite"/>
    </source>
</evidence>
<dbReference type="PANTHER" id="PTHR48051:SF1">
    <property type="entry name" value="RAS SUPPRESSOR PROTEIN 1"/>
    <property type="match status" value="1"/>
</dbReference>
<dbReference type="SUPFAM" id="SSF52058">
    <property type="entry name" value="L domain-like"/>
    <property type="match status" value="2"/>
</dbReference>
<feature type="region of interest" description="Disordered" evidence="3">
    <location>
        <begin position="1173"/>
        <end position="1202"/>
    </location>
</feature>
<feature type="compositionally biased region" description="Polar residues" evidence="3">
    <location>
        <begin position="204"/>
        <end position="228"/>
    </location>
</feature>
<reference evidence="5" key="1">
    <citation type="journal article" date="2020" name="Fungal Divers.">
        <title>Resolving the Mortierellaceae phylogeny through synthesis of multi-gene phylogenetics and phylogenomics.</title>
        <authorList>
            <person name="Vandepol N."/>
            <person name="Liber J."/>
            <person name="Desiro A."/>
            <person name="Na H."/>
            <person name="Kennedy M."/>
            <person name="Barry K."/>
            <person name="Grigoriev I.V."/>
            <person name="Miller A.N."/>
            <person name="O'Donnell K."/>
            <person name="Stajich J.E."/>
            <person name="Bonito G."/>
        </authorList>
    </citation>
    <scope>NUCLEOTIDE SEQUENCE</scope>
    <source>
        <strain evidence="5">NVP60</strain>
    </source>
</reference>
<dbReference type="Pfam" id="PF12799">
    <property type="entry name" value="LRR_4"/>
    <property type="match status" value="1"/>
</dbReference>
<dbReference type="SMART" id="SM00369">
    <property type="entry name" value="LRR_TYP"/>
    <property type="match status" value="18"/>
</dbReference>
<feature type="region of interest" description="Disordered" evidence="3">
    <location>
        <begin position="1430"/>
        <end position="1497"/>
    </location>
</feature>
<feature type="domain" description="Disease resistance R13L4/SHOC-2-like LRR" evidence="4">
    <location>
        <begin position="563"/>
        <end position="643"/>
    </location>
</feature>
<feature type="region of interest" description="Disordered" evidence="3">
    <location>
        <begin position="204"/>
        <end position="280"/>
    </location>
</feature>
<keyword evidence="2" id="KW-0677">Repeat</keyword>
<evidence type="ECO:0000259" key="4">
    <source>
        <dbReference type="Pfam" id="PF23598"/>
    </source>
</evidence>
<dbReference type="SUPFAM" id="SSF52075">
    <property type="entry name" value="Outer arm dynein light chain 1"/>
    <property type="match status" value="1"/>
</dbReference>
<feature type="compositionally biased region" description="Low complexity" evidence="3">
    <location>
        <begin position="310"/>
        <end position="320"/>
    </location>
</feature>
<keyword evidence="6" id="KW-1185">Reference proteome</keyword>
<feature type="compositionally biased region" description="Low complexity" evidence="3">
    <location>
        <begin position="1269"/>
        <end position="1279"/>
    </location>
</feature>
<evidence type="ECO:0000256" key="1">
    <source>
        <dbReference type="ARBA" id="ARBA00022614"/>
    </source>
</evidence>
<protein>
    <recommendedName>
        <fullName evidence="4">Disease resistance R13L4/SHOC-2-like LRR domain-containing protein</fullName>
    </recommendedName>
</protein>
<evidence type="ECO:0000313" key="6">
    <source>
        <dbReference type="Proteomes" id="UP000823405"/>
    </source>
</evidence>
<evidence type="ECO:0000256" key="2">
    <source>
        <dbReference type="ARBA" id="ARBA00022737"/>
    </source>
</evidence>
<proteinExistence type="predicted"/>
<dbReference type="PANTHER" id="PTHR48051">
    <property type="match status" value="1"/>
</dbReference>
<feature type="compositionally biased region" description="Polar residues" evidence="3">
    <location>
        <begin position="1124"/>
        <end position="1136"/>
    </location>
</feature>
<dbReference type="FunFam" id="3.80.10.10:FF:001164">
    <property type="entry name" value="GH01279p"/>
    <property type="match status" value="1"/>
</dbReference>
<feature type="compositionally biased region" description="Low complexity" evidence="3">
    <location>
        <begin position="1572"/>
        <end position="1588"/>
    </location>
</feature>
<feature type="compositionally biased region" description="Low complexity" evidence="3">
    <location>
        <begin position="1318"/>
        <end position="1329"/>
    </location>
</feature>
<dbReference type="InterPro" id="IPR003591">
    <property type="entry name" value="Leu-rich_rpt_typical-subtyp"/>
</dbReference>
<dbReference type="OrthoDB" id="660555at2759"/>
<gene>
    <name evidence="5" type="ORF">BGZ97_004758</name>
</gene>
<dbReference type="Pfam" id="PF23598">
    <property type="entry name" value="LRR_14"/>
    <property type="match status" value="1"/>
</dbReference>
<feature type="compositionally biased region" description="Polar residues" evidence="3">
    <location>
        <begin position="85"/>
        <end position="94"/>
    </location>
</feature>
<feature type="compositionally biased region" description="Basic residues" evidence="3">
    <location>
        <begin position="1589"/>
        <end position="1603"/>
    </location>
</feature>
<sequence>MISPARKANPYYSGVIARFSNGGRHSPHDRDLSSSSKRRSVVAVGGERARVGAEATSSRDKLTMAETIGQDQPKSVLPIKPRPLSTASTVSSIVSEVKEREPLPPLPSHQESTEESYDEHEATSHSSYVSSPVQPPLMFTATYEEEYDIEKDSIRNSMRGSPFSGKSALLPFTGTIPIAHGPPTYNTRSASPPSGRTVPIPPGINTQIAVTSAPSTESATEPQSTGEYVSSSMSDDVDVDSPDSQFSSRTGYGEHGGGIITTEEGWDDSESQQDSLRPNAPPIVMVQRPSMELSILPEQPPFVQNTRPLSSASSVMSSNSTKMVPPGPVRLTSVAQWSESSYDPCAPIRWDELFEMDPNSKGPLWLSHRELGQIPHEFFDGLRNLRELYLDHNDIKVVPDSLLKLTKLDVLDLSCNSISSFHSAFKMKKLKNLRRLNLDHNMLTDISPIYKLKSLRELRMNHNFVPFLAITIQNMTKLKILAMESNSLSTLPETMGKLGNLCELRLSDNNLRALPESIGSIRTLQVLALRSNLLERLPESWKDMENLSTLDLASNKLTCLPADIVRLPKLTHLDLHDNQIRALPDKIGQLSNLVVLQLCNNQLRELPRDIGRLKDLHDLVLSFNQLRRLPDEIGKLNKLQELKFDNNPLRSLPRTIQRLTNVRRVHLQGCELHDLPIELGVAFKELIHLDLSGNRFEVMPALDQMTRLEELYISNNLLREIGTSSLNLQTSSNSNNNYSTATISGPMSGGLGLANSSHIGTGHGSLSSQTASAHSSQGGTILVNSSTGQGSTGGISGTLNIGGGVTASKLSELKRLRVFEASNNQIRVLSPKINMLPSLEVLDLSDNLLTWLPKEVGDLADLKVLILEGNPIKSLPSSLSKLMGSLEVFRIGEWPENGFEISREQAQMNMKINVLQTFMPQQIERTLLMRMHDSILKRVQELDSQRYRDEHDLDKVTGSGLHSKALTTTPQRVPGTSFALATNLVSAMQQARAGSLPLEAGVRARLGITQGLAIATQNMMAHRDFSLPTPSPGNDSQATSTTGSGYYSTSSAMLSMNSEGINPNYGDYSNSTVRTLPTLQFTNIRGHSGPFTSLPLTSSPLTASVPSGPLSAFPLLNSLRTRKSQQSLSAKNSGSAGSRPKSMYAYGGQLDADQDEITSPQVSSSLSNRMSRVFDFGHSSSGSNNSNSGNGKQKNNGGVPRISTLESSTLQLSTDAMMALGLGSQPGTAGGVIARGHGSDRLGFGLDHGSRLGDGSLADLKNSMAIKSSPSLTSTPLPLFSARPTSPISGGSGVKLEKGRTTKTSFARPVSPLPTHISDSSMKSPSSPSGSGGLGTEKTTTTLPWLRLKSSGIPQSYSQDSGYQQPSGDFPPPSASIASTATSMSTTSLLVQPTVNGLPISAPTPPPILLDYTLETSTLDIPSHMYYSANGDDVDGDMPAGDRDEDDELSRLGDSLGIDGETEDDNMSTSTRGHTEGTRPRIRTKAPLVESQARSQQEAYQQQQQLLQQKQQQQYQATATDPVLKIAVLKGIYDQILLNMDQMVEQNVQESPAKKNNNNKFKLLNTLKFLKADRNGSGSSSNNSSTNNHHQHSMQAQHHHHHQGSLSSSLVGHHPMTTTLQ</sequence>
<comment type="caution">
    <text evidence="5">The sequence shown here is derived from an EMBL/GenBank/DDBJ whole genome shotgun (WGS) entry which is preliminary data.</text>
</comment>
<feature type="region of interest" description="Disordered" evidence="3">
    <location>
        <begin position="1572"/>
        <end position="1621"/>
    </location>
</feature>
<feature type="compositionally biased region" description="Low complexity" evidence="3">
    <location>
        <begin position="242"/>
        <end position="251"/>
    </location>
</feature>
<dbReference type="EMBL" id="JAAAIN010002210">
    <property type="protein sequence ID" value="KAG0295714.1"/>
    <property type="molecule type" value="Genomic_DNA"/>
</dbReference>
<dbReference type="InterPro" id="IPR055414">
    <property type="entry name" value="LRR_R13L4/SHOC2-like"/>
</dbReference>
<feature type="compositionally biased region" description="Low complexity" evidence="3">
    <location>
        <begin position="1177"/>
        <end position="1202"/>
    </location>
</feature>
<feature type="region of interest" description="Disordered" evidence="3">
    <location>
        <begin position="1122"/>
        <end position="1146"/>
    </location>
</feature>
<dbReference type="Proteomes" id="UP000823405">
    <property type="component" value="Unassembled WGS sequence"/>
</dbReference>
<feature type="compositionally biased region" description="Low complexity" evidence="3">
    <location>
        <begin position="1604"/>
        <end position="1614"/>
    </location>
</feature>
<dbReference type="SMART" id="SM00365">
    <property type="entry name" value="LRR_SD22"/>
    <property type="match status" value="10"/>
</dbReference>
<feature type="compositionally biased region" description="Polar residues" evidence="3">
    <location>
        <begin position="1352"/>
        <end position="1367"/>
    </location>
</feature>
<dbReference type="InterPro" id="IPR050216">
    <property type="entry name" value="LRR_domain-containing"/>
</dbReference>
<dbReference type="SMART" id="SM00364">
    <property type="entry name" value="LRR_BAC"/>
    <property type="match status" value="14"/>
</dbReference>
<feature type="region of interest" description="Disordered" evidence="3">
    <location>
        <begin position="1269"/>
        <end position="1381"/>
    </location>
</feature>
<feature type="compositionally biased region" description="Basic and acidic residues" evidence="3">
    <location>
        <begin position="47"/>
        <end position="63"/>
    </location>
</feature>
<dbReference type="PROSITE" id="PS51450">
    <property type="entry name" value="LRR"/>
    <property type="match status" value="7"/>
</dbReference>
<evidence type="ECO:0000313" key="5">
    <source>
        <dbReference type="EMBL" id="KAG0295714.1"/>
    </source>
</evidence>
<feature type="region of interest" description="Disordered" evidence="3">
    <location>
        <begin position="307"/>
        <end position="327"/>
    </location>
</feature>
<accession>A0A9P6QRD5</accession>
<dbReference type="InterPro" id="IPR025875">
    <property type="entry name" value="Leu-rich_rpt_4"/>
</dbReference>
<dbReference type="GO" id="GO:0005737">
    <property type="term" value="C:cytoplasm"/>
    <property type="evidence" value="ECO:0007669"/>
    <property type="project" value="TreeGrafter"/>
</dbReference>
<organism evidence="5 6">
    <name type="scientific">Linnemannia gamsii</name>
    <dbReference type="NCBI Taxonomy" id="64522"/>
    <lineage>
        <taxon>Eukaryota</taxon>
        <taxon>Fungi</taxon>
        <taxon>Fungi incertae sedis</taxon>
        <taxon>Mucoromycota</taxon>
        <taxon>Mortierellomycotina</taxon>
        <taxon>Mortierellomycetes</taxon>
        <taxon>Mortierellales</taxon>
        <taxon>Mortierellaceae</taxon>
        <taxon>Linnemannia</taxon>
    </lineage>
</organism>
<name>A0A9P6QRD5_9FUNG</name>
<dbReference type="InterPro" id="IPR032675">
    <property type="entry name" value="LRR_dom_sf"/>
</dbReference>
<feature type="region of interest" description="Disordered" evidence="3">
    <location>
        <begin position="1023"/>
        <end position="1044"/>
    </location>
</feature>
<feature type="region of interest" description="Disordered" evidence="3">
    <location>
        <begin position="18"/>
        <end position="133"/>
    </location>
</feature>